<dbReference type="AlphaFoldDB" id="A0A936YQU7"/>
<dbReference type="Gene3D" id="3.30.1130.10">
    <property type="match status" value="1"/>
</dbReference>
<dbReference type="NCBIfam" id="TIGR00525">
    <property type="entry name" value="folB"/>
    <property type="match status" value="1"/>
</dbReference>
<comment type="catalytic activity">
    <reaction evidence="1 6">
        <text>7,8-dihydroneopterin = 6-hydroxymethyl-7,8-dihydropterin + glycolaldehyde</text>
        <dbReference type="Rhea" id="RHEA:10540"/>
        <dbReference type="ChEBI" id="CHEBI:17001"/>
        <dbReference type="ChEBI" id="CHEBI:17071"/>
        <dbReference type="ChEBI" id="CHEBI:44841"/>
        <dbReference type="EC" id="4.1.2.25"/>
    </reaction>
</comment>
<organism evidence="8 9">
    <name type="scientific">Rhizobium setariae</name>
    <dbReference type="NCBI Taxonomy" id="2801340"/>
    <lineage>
        <taxon>Bacteria</taxon>
        <taxon>Pseudomonadati</taxon>
        <taxon>Pseudomonadota</taxon>
        <taxon>Alphaproteobacteria</taxon>
        <taxon>Hyphomicrobiales</taxon>
        <taxon>Rhizobiaceae</taxon>
        <taxon>Rhizobium/Agrobacterium group</taxon>
        <taxon>Rhizobium</taxon>
    </lineage>
</organism>
<dbReference type="EC" id="4.1.2.25" evidence="6"/>
<evidence type="ECO:0000256" key="1">
    <source>
        <dbReference type="ARBA" id="ARBA00001353"/>
    </source>
</evidence>
<dbReference type="Pfam" id="PF02152">
    <property type="entry name" value="FolB"/>
    <property type="match status" value="1"/>
</dbReference>
<dbReference type="Proteomes" id="UP000633219">
    <property type="component" value="Unassembled WGS sequence"/>
</dbReference>
<comment type="caution">
    <text evidence="8">The sequence shown here is derived from an EMBL/GenBank/DDBJ whole genome shotgun (WGS) entry which is preliminary data.</text>
</comment>
<dbReference type="GO" id="GO:0046656">
    <property type="term" value="P:folic acid biosynthetic process"/>
    <property type="evidence" value="ECO:0007669"/>
    <property type="project" value="UniProtKB-UniRule"/>
</dbReference>
<protein>
    <recommendedName>
        <fullName evidence="6">7,8-dihydroneopterin aldolase</fullName>
        <ecNumber evidence="6">4.1.2.25</ecNumber>
    </recommendedName>
</protein>
<dbReference type="SMART" id="SM00905">
    <property type="entry name" value="FolB"/>
    <property type="match status" value="1"/>
</dbReference>
<gene>
    <name evidence="8" type="primary">folB</name>
    <name evidence="8" type="ORF">JJB09_23780</name>
</gene>
<dbReference type="PANTHER" id="PTHR42844:SF1">
    <property type="entry name" value="DIHYDRONEOPTERIN ALDOLASE 1-RELATED"/>
    <property type="match status" value="1"/>
</dbReference>
<dbReference type="PANTHER" id="PTHR42844">
    <property type="entry name" value="DIHYDRONEOPTERIN ALDOLASE 1-RELATED"/>
    <property type="match status" value="1"/>
</dbReference>
<dbReference type="SUPFAM" id="SSF55620">
    <property type="entry name" value="Tetrahydrobiopterin biosynthesis enzymes-like"/>
    <property type="match status" value="1"/>
</dbReference>
<reference evidence="8" key="1">
    <citation type="submission" date="2021-01" db="EMBL/GenBank/DDBJ databases">
        <title>Rhizobium sp. strain KVB221 16S ribosomal RNA gene Genome sequencing and assembly.</title>
        <authorList>
            <person name="Kang M."/>
        </authorList>
    </citation>
    <scope>NUCLEOTIDE SEQUENCE</scope>
    <source>
        <strain evidence="8">KVB221</strain>
    </source>
</reference>
<evidence type="ECO:0000256" key="3">
    <source>
        <dbReference type="ARBA" id="ARBA00005708"/>
    </source>
</evidence>
<evidence type="ECO:0000256" key="6">
    <source>
        <dbReference type="RuleBase" id="RU362079"/>
    </source>
</evidence>
<comment type="pathway">
    <text evidence="2 6">Cofactor biosynthesis; tetrahydrofolate biosynthesis; 2-amino-4-hydroxy-6-hydroxymethyl-7,8-dihydropteridine diphosphate from 7,8-dihydroneopterin triphosphate: step 3/4.</text>
</comment>
<dbReference type="RefSeq" id="WP_201663592.1">
    <property type="nucleotide sequence ID" value="NZ_JAEQNC010000018.1"/>
</dbReference>
<dbReference type="InterPro" id="IPR006157">
    <property type="entry name" value="FolB_dom"/>
</dbReference>
<evidence type="ECO:0000256" key="2">
    <source>
        <dbReference type="ARBA" id="ARBA00005013"/>
    </source>
</evidence>
<dbReference type="NCBIfam" id="TIGR00526">
    <property type="entry name" value="folB_dom"/>
    <property type="match status" value="1"/>
</dbReference>
<comment type="similarity">
    <text evidence="3 6">Belongs to the DHNA family.</text>
</comment>
<dbReference type="GO" id="GO:0046654">
    <property type="term" value="P:tetrahydrofolate biosynthetic process"/>
    <property type="evidence" value="ECO:0007669"/>
    <property type="project" value="UniProtKB-UniRule"/>
</dbReference>
<keyword evidence="4 6" id="KW-0289">Folate biosynthesis</keyword>
<keyword evidence="9" id="KW-1185">Reference proteome</keyword>
<dbReference type="CDD" id="cd00534">
    <property type="entry name" value="DHNA_DHNTPE"/>
    <property type="match status" value="1"/>
</dbReference>
<dbReference type="GO" id="GO:0004150">
    <property type="term" value="F:dihydroneopterin aldolase activity"/>
    <property type="evidence" value="ECO:0007669"/>
    <property type="project" value="UniProtKB-UniRule"/>
</dbReference>
<keyword evidence="5 6" id="KW-0456">Lyase</keyword>
<proteinExistence type="inferred from homology"/>
<accession>A0A936YQU7</accession>
<evidence type="ECO:0000313" key="8">
    <source>
        <dbReference type="EMBL" id="MBL0375040.1"/>
    </source>
</evidence>
<evidence type="ECO:0000313" key="9">
    <source>
        <dbReference type="Proteomes" id="UP000633219"/>
    </source>
</evidence>
<dbReference type="EMBL" id="JAEQNC010000018">
    <property type="protein sequence ID" value="MBL0375040.1"/>
    <property type="molecule type" value="Genomic_DNA"/>
</dbReference>
<comment type="function">
    <text evidence="6">Catalyzes the conversion of 7,8-dihydroneopterin to 6-hydroxymethyl-7,8-dihydropterin.</text>
</comment>
<evidence type="ECO:0000256" key="4">
    <source>
        <dbReference type="ARBA" id="ARBA00022909"/>
    </source>
</evidence>
<sequence>MSGTYTITLANCAFFARHGVMDEEEVLGQRFFVDAELEVRPAGPLENDALDSTVDYGVAFKVIEKIVTGRRYFLIEALAIDIAKSLEAQFPQICRAKITLRKPNAPVAGVLDYVQVSVEHRAGE</sequence>
<evidence type="ECO:0000259" key="7">
    <source>
        <dbReference type="SMART" id="SM00905"/>
    </source>
</evidence>
<dbReference type="GO" id="GO:0005737">
    <property type="term" value="C:cytoplasm"/>
    <property type="evidence" value="ECO:0007669"/>
    <property type="project" value="TreeGrafter"/>
</dbReference>
<dbReference type="InterPro" id="IPR006156">
    <property type="entry name" value="Dihydroneopterin_aldolase"/>
</dbReference>
<name>A0A936YQU7_9HYPH</name>
<dbReference type="InterPro" id="IPR043133">
    <property type="entry name" value="GTP-CH-I_C/QueF"/>
</dbReference>
<evidence type="ECO:0000256" key="5">
    <source>
        <dbReference type="ARBA" id="ARBA00023239"/>
    </source>
</evidence>
<feature type="domain" description="Dihydroneopterin aldolase/epimerase" evidence="7">
    <location>
        <begin position="7"/>
        <end position="120"/>
    </location>
</feature>